<evidence type="ECO:0000259" key="1">
    <source>
        <dbReference type="Pfam" id="PF09353"/>
    </source>
</evidence>
<dbReference type="PANTHER" id="PTHR36365:SF1">
    <property type="entry name" value="OS05G0500400 PROTEIN"/>
    <property type="match status" value="1"/>
</dbReference>
<dbReference type="EMBL" id="JBEDUW010000003">
    <property type="protein sequence ID" value="KAK9938357.1"/>
    <property type="molecule type" value="Genomic_DNA"/>
</dbReference>
<dbReference type="AlphaFoldDB" id="A0AAW1XRY9"/>
<keyword evidence="3" id="KW-1185">Reference proteome</keyword>
<dbReference type="GO" id="GO:0009507">
    <property type="term" value="C:chloroplast"/>
    <property type="evidence" value="ECO:0007669"/>
    <property type="project" value="TreeGrafter"/>
</dbReference>
<organism evidence="2 3">
    <name type="scientific">Rubus argutus</name>
    <name type="common">Southern blackberry</name>
    <dbReference type="NCBI Taxonomy" id="59490"/>
    <lineage>
        <taxon>Eukaryota</taxon>
        <taxon>Viridiplantae</taxon>
        <taxon>Streptophyta</taxon>
        <taxon>Embryophyta</taxon>
        <taxon>Tracheophyta</taxon>
        <taxon>Spermatophyta</taxon>
        <taxon>Magnoliopsida</taxon>
        <taxon>eudicotyledons</taxon>
        <taxon>Gunneridae</taxon>
        <taxon>Pentapetalae</taxon>
        <taxon>rosids</taxon>
        <taxon>fabids</taxon>
        <taxon>Rosales</taxon>
        <taxon>Rosaceae</taxon>
        <taxon>Rosoideae</taxon>
        <taxon>Rosoideae incertae sedis</taxon>
        <taxon>Rubus</taxon>
    </lineage>
</organism>
<accession>A0AAW1XRY9</accession>
<protein>
    <recommendedName>
        <fullName evidence="1">DUF1995 domain-containing protein</fullName>
    </recommendedName>
</protein>
<proteinExistence type="predicted"/>
<reference evidence="2 3" key="1">
    <citation type="journal article" date="2023" name="G3 (Bethesda)">
        <title>A chromosome-length genome assembly and annotation of blackberry (Rubus argutus, cv. 'Hillquist').</title>
        <authorList>
            <person name="Bruna T."/>
            <person name="Aryal R."/>
            <person name="Dudchenko O."/>
            <person name="Sargent D.J."/>
            <person name="Mead D."/>
            <person name="Buti M."/>
            <person name="Cavallini A."/>
            <person name="Hytonen T."/>
            <person name="Andres J."/>
            <person name="Pham M."/>
            <person name="Weisz D."/>
            <person name="Mascagni F."/>
            <person name="Usai G."/>
            <person name="Natali L."/>
            <person name="Bassil N."/>
            <person name="Fernandez G.E."/>
            <person name="Lomsadze A."/>
            <person name="Armour M."/>
            <person name="Olukolu B."/>
            <person name="Poorten T."/>
            <person name="Britton C."/>
            <person name="Davik J."/>
            <person name="Ashrafi H."/>
            <person name="Aiden E.L."/>
            <person name="Borodovsky M."/>
            <person name="Worthington M."/>
        </authorList>
    </citation>
    <scope>NUCLEOTIDE SEQUENCE [LARGE SCALE GENOMIC DNA]</scope>
    <source>
        <strain evidence="2">PI 553951</strain>
    </source>
</reference>
<gene>
    <name evidence="2" type="ORF">M0R45_015100</name>
</gene>
<evidence type="ECO:0000313" key="3">
    <source>
        <dbReference type="Proteomes" id="UP001457282"/>
    </source>
</evidence>
<dbReference type="Proteomes" id="UP001457282">
    <property type="component" value="Unassembled WGS sequence"/>
</dbReference>
<dbReference type="PANTHER" id="PTHR36365">
    <property type="entry name" value="OS05G0500400 PROTEIN"/>
    <property type="match status" value="1"/>
</dbReference>
<dbReference type="InterPro" id="IPR018962">
    <property type="entry name" value="DUF1995"/>
</dbReference>
<name>A0AAW1XRY9_RUBAR</name>
<dbReference type="Pfam" id="PF09353">
    <property type="entry name" value="DUF1995"/>
    <property type="match status" value="1"/>
</dbReference>
<comment type="caution">
    <text evidence="2">The sequence shown here is derived from an EMBL/GenBank/DDBJ whole genome shotgun (WGS) entry which is preliminary data.</text>
</comment>
<feature type="domain" description="DUF1995" evidence="1">
    <location>
        <begin position="71"/>
        <end position="306"/>
    </location>
</feature>
<evidence type="ECO:0000313" key="2">
    <source>
        <dbReference type="EMBL" id="KAK9938357.1"/>
    </source>
</evidence>
<sequence>MASNLLKIHTKTIRTPNPATPFSLSKTLSFTSLPFPTHHQHSQISLPSTLVNKSKIPTLSLLCSLSSPTPPNSKEAAIQQAKTCLTTTLEKPLNNLRLTNKLKKLKQPRFRIEIPVADDSPESLSQLALQVFGDLPIKRKGSPVNILVLWPDITFTKAALKAFESRPSSPVQHFDISSIANGNTRILSDADVAVFLAPEGSQLAVMKTVVDLLYPRPVVIFNPKWGFEEEAEFGELSSFVGSFEVIFSFMGLEVKGLLSKRNGVIFKCVRDGVVSGEKWAVLVEEEQGELKLVSTFKSRPSIAEVEYVLYNLMAMNSPVTKSVKFFRDLVSNVTGKK</sequence>